<feature type="region of interest" description="Disordered" evidence="11">
    <location>
        <begin position="624"/>
        <end position="659"/>
    </location>
</feature>
<proteinExistence type="inferred from homology"/>
<evidence type="ECO:0000256" key="1">
    <source>
        <dbReference type="ARBA" id="ARBA00004123"/>
    </source>
</evidence>
<dbReference type="AlphaFoldDB" id="F4PSW5"/>
<dbReference type="Gene3D" id="1.10.472.10">
    <property type="entry name" value="Cyclin-like"/>
    <property type="match status" value="2"/>
</dbReference>
<keyword evidence="3" id="KW-0678">Repressor</keyword>
<keyword evidence="6" id="KW-0010">Activator</keyword>
<evidence type="ECO:0000256" key="8">
    <source>
        <dbReference type="ARBA" id="ARBA00023242"/>
    </source>
</evidence>
<dbReference type="InterPro" id="IPR046342">
    <property type="entry name" value="CBS_dom_sf"/>
</dbReference>
<keyword evidence="14" id="KW-1185">Reference proteome</keyword>
<accession>F4PSW5</accession>
<keyword evidence="7" id="KW-0804">Transcription</keyword>
<gene>
    <name evidence="13" type="primary">cycC</name>
    <name evidence="13" type="ORF">DFA_00617</name>
</gene>
<dbReference type="OrthoDB" id="10266018at2759"/>
<dbReference type="SUPFAM" id="SSF47954">
    <property type="entry name" value="Cyclin-like"/>
    <property type="match status" value="2"/>
</dbReference>
<evidence type="ECO:0000256" key="4">
    <source>
        <dbReference type="ARBA" id="ARBA00023015"/>
    </source>
</evidence>
<comment type="subcellular location">
    <subcellularLocation>
        <location evidence="1">Nucleus</location>
    </subcellularLocation>
</comment>
<dbReference type="Pfam" id="PF00134">
    <property type="entry name" value="Cyclin_N"/>
    <property type="match status" value="1"/>
</dbReference>
<evidence type="ECO:0000313" key="13">
    <source>
        <dbReference type="EMBL" id="EGG20754.1"/>
    </source>
</evidence>
<sequence>MVKKGQKHNREENDYDTFILGLTKTSLSEFENTFQHKKKKCEKKNIITAARNETLPIIFNRLLNNNILSCPVIKQDGSFYGVIELLDVLKYMVDEFGKKKLNNAKSLFEIEEFKNETVNEMMQYPYGKNVKFVKLTPSSTLFTAFESLSKQNVNRIIVIDEQDEIVDIITQFDLIRWVHDNLGKLGTRKNKLVRELSAANQYVMSVTDDEQAIDAFRLIEIMGVGGVAVIQPDGKLTGNLSARDIKRIGSKGEHWKRLLGPVYELVGREPVTCRETDTVGDLVNLFVSKSVHRVYVVDDTFSTLGVITLRDLISEVLPLTQSLSISDILTKVDLPNKPEAIMTTTSTTTTSNSTTSDKKKEQHEQQPNVGETGSATFKSWLLSKTEIEKSNTKDLTRITPTDLKRLRIFYCNLIQNFGHTKLVLKQRAISTAIVYFKRFYLKNNFIDCEPRLISITCLYLASKVEECITQAKKCALKMKEQDPSFNYTMSDILECEFYVLEELGFDLIIFHPYKSLPTYLGNSGLDKECLEVAWGVVNDSYKTDLCLQYPPYIIALGCIYLAGFIKKRDLKQWFSNLNVDMKEIWDVSRELLEFYEFDRKPITSTETHEYIYNKLTKAIPVVQIQGQGQQQQQQQQNHPSNHHHHPPHHQSHMMPIEIR</sequence>
<dbReference type="InterPro" id="IPR043198">
    <property type="entry name" value="Cyclin/Ssn8"/>
</dbReference>
<keyword evidence="9" id="KW-0129">CBS domain</keyword>
<protein>
    <submittedName>
        <fullName evidence="13">Cyclin</fullName>
    </submittedName>
</protein>
<feature type="compositionally biased region" description="Low complexity" evidence="11">
    <location>
        <begin position="624"/>
        <end position="639"/>
    </location>
</feature>
<feature type="region of interest" description="Disordered" evidence="11">
    <location>
        <begin position="340"/>
        <end position="372"/>
    </location>
</feature>
<dbReference type="EMBL" id="GL883010">
    <property type="protein sequence ID" value="EGG20754.1"/>
    <property type="molecule type" value="Genomic_DNA"/>
</dbReference>
<dbReference type="CDD" id="cd20513">
    <property type="entry name" value="CYCLIN_CCNC_rpt1"/>
    <property type="match status" value="1"/>
</dbReference>
<dbReference type="GO" id="GO:0016538">
    <property type="term" value="F:cyclin-dependent protein serine/threonine kinase regulator activity"/>
    <property type="evidence" value="ECO:0007669"/>
    <property type="project" value="InterPro"/>
</dbReference>
<dbReference type="InterPro" id="IPR006671">
    <property type="entry name" value="Cyclin_N"/>
</dbReference>
<dbReference type="InterPro" id="IPR036915">
    <property type="entry name" value="Cyclin-like_sf"/>
</dbReference>
<keyword evidence="4" id="KW-0805">Transcription regulation</keyword>
<dbReference type="Gene3D" id="3.10.580.10">
    <property type="entry name" value="CBS-domain"/>
    <property type="match status" value="2"/>
</dbReference>
<name>F4PSW5_CACFS</name>
<feature type="domain" description="CBS" evidence="12">
    <location>
        <begin position="121"/>
        <end position="185"/>
    </location>
</feature>
<dbReference type="PANTHER" id="PTHR10026">
    <property type="entry name" value="CYCLIN"/>
    <property type="match status" value="1"/>
</dbReference>
<keyword evidence="5 10" id="KW-0195">Cyclin</keyword>
<evidence type="ECO:0000256" key="7">
    <source>
        <dbReference type="ARBA" id="ARBA00023163"/>
    </source>
</evidence>
<evidence type="ECO:0000256" key="10">
    <source>
        <dbReference type="RuleBase" id="RU000383"/>
    </source>
</evidence>
<reference evidence="14" key="1">
    <citation type="journal article" date="2011" name="Genome Res.">
        <title>Phylogeny-wide analysis of social amoeba genomes highlights ancient origins for complex intercellular communication.</title>
        <authorList>
            <person name="Heidel A.J."/>
            <person name="Lawal H.M."/>
            <person name="Felder M."/>
            <person name="Schilde C."/>
            <person name="Helps N.R."/>
            <person name="Tunggal B."/>
            <person name="Rivero F."/>
            <person name="John U."/>
            <person name="Schleicher M."/>
            <person name="Eichinger L."/>
            <person name="Platzer M."/>
            <person name="Noegel A.A."/>
            <person name="Schaap P."/>
            <person name="Gloeckner G."/>
        </authorList>
    </citation>
    <scope>NUCLEOTIDE SEQUENCE [LARGE SCALE GENOMIC DNA]</scope>
    <source>
        <strain evidence="14">SH3</strain>
    </source>
</reference>
<evidence type="ECO:0000256" key="3">
    <source>
        <dbReference type="ARBA" id="ARBA00022491"/>
    </source>
</evidence>
<dbReference type="Proteomes" id="UP000007797">
    <property type="component" value="Unassembled WGS sequence"/>
</dbReference>
<feature type="compositionally biased region" description="Low complexity" evidence="11">
    <location>
        <begin position="343"/>
        <end position="355"/>
    </location>
</feature>
<organism evidence="13 14">
    <name type="scientific">Cavenderia fasciculata</name>
    <name type="common">Slime mold</name>
    <name type="synonym">Dictyostelium fasciculatum</name>
    <dbReference type="NCBI Taxonomy" id="261658"/>
    <lineage>
        <taxon>Eukaryota</taxon>
        <taxon>Amoebozoa</taxon>
        <taxon>Evosea</taxon>
        <taxon>Eumycetozoa</taxon>
        <taxon>Dictyostelia</taxon>
        <taxon>Acytosteliales</taxon>
        <taxon>Cavenderiaceae</taxon>
        <taxon>Cavenderia</taxon>
    </lineage>
</organism>
<dbReference type="GO" id="GO:0005634">
    <property type="term" value="C:nucleus"/>
    <property type="evidence" value="ECO:0007669"/>
    <property type="project" value="UniProtKB-SubCell"/>
</dbReference>
<feature type="domain" description="CBS" evidence="12">
    <location>
        <begin position="266"/>
        <end position="325"/>
    </location>
</feature>
<dbReference type="SUPFAM" id="SSF54631">
    <property type="entry name" value="CBS-domain pair"/>
    <property type="match status" value="2"/>
</dbReference>
<dbReference type="GeneID" id="14873899"/>
<evidence type="ECO:0000256" key="6">
    <source>
        <dbReference type="ARBA" id="ARBA00023159"/>
    </source>
</evidence>
<comment type="similarity">
    <text evidence="2">Belongs to the cyclin family. Cyclin C subfamily.</text>
</comment>
<dbReference type="InterPro" id="IPR000644">
    <property type="entry name" value="CBS_dom"/>
</dbReference>
<evidence type="ECO:0000259" key="12">
    <source>
        <dbReference type="PROSITE" id="PS51371"/>
    </source>
</evidence>
<evidence type="ECO:0000256" key="9">
    <source>
        <dbReference type="PROSITE-ProRule" id="PRU00703"/>
    </source>
</evidence>
<dbReference type="KEGG" id="dfa:DFA_00617"/>
<dbReference type="InterPro" id="IPR013763">
    <property type="entry name" value="Cyclin-like_dom"/>
</dbReference>
<dbReference type="STRING" id="1054147.F4PSW5"/>
<keyword evidence="8" id="KW-0539">Nucleus</keyword>
<dbReference type="FunFam" id="1.10.472.10:FF:000076">
    <property type="entry name" value="RNA polymerase II holoenzyme cyclin-like subunit"/>
    <property type="match status" value="1"/>
</dbReference>
<dbReference type="CDD" id="cd02205">
    <property type="entry name" value="CBS_pair_SF"/>
    <property type="match status" value="3"/>
</dbReference>
<feature type="compositionally biased region" description="Basic residues" evidence="11">
    <location>
        <begin position="640"/>
        <end position="651"/>
    </location>
</feature>
<dbReference type="RefSeq" id="XP_004358604.1">
    <property type="nucleotide sequence ID" value="XM_004358547.1"/>
</dbReference>
<evidence type="ECO:0000256" key="2">
    <source>
        <dbReference type="ARBA" id="ARBA00008638"/>
    </source>
</evidence>
<evidence type="ECO:0000313" key="14">
    <source>
        <dbReference type="Proteomes" id="UP000007797"/>
    </source>
</evidence>
<dbReference type="SMART" id="SM00116">
    <property type="entry name" value="CBS"/>
    <property type="match status" value="4"/>
</dbReference>
<evidence type="ECO:0000256" key="5">
    <source>
        <dbReference type="ARBA" id="ARBA00023127"/>
    </source>
</evidence>
<dbReference type="SMART" id="SM00385">
    <property type="entry name" value="CYCLIN"/>
    <property type="match status" value="2"/>
</dbReference>
<dbReference type="PROSITE" id="PS51371">
    <property type="entry name" value="CBS"/>
    <property type="match status" value="2"/>
</dbReference>
<dbReference type="CDD" id="cd20514">
    <property type="entry name" value="CYCLIN_CCNC_rpt2"/>
    <property type="match status" value="1"/>
</dbReference>
<dbReference type="Pfam" id="PF00571">
    <property type="entry name" value="CBS"/>
    <property type="match status" value="4"/>
</dbReference>
<dbReference type="GO" id="GO:0006357">
    <property type="term" value="P:regulation of transcription by RNA polymerase II"/>
    <property type="evidence" value="ECO:0007669"/>
    <property type="project" value="InterPro"/>
</dbReference>
<evidence type="ECO:0000256" key="11">
    <source>
        <dbReference type="SAM" id="MobiDB-lite"/>
    </source>
</evidence>